<dbReference type="Pfam" id="PF00488">
    <property type="entry name" value="MutS_V"/>
    <property type="match status" value="1"/>
</dbReference>
<evidence type="ECO:0000259" key="9">
    <source>
        <dbReference type="PROSITE" id="PS50828"/>
    </source>
</evidence>
<evidence type="ECO:0000256" key="1">
    <source>
        <dbReference type="ARBA" id="ARBA00022730"/>
    </source>
</evidence>
<dbReference type="InterPro" id="IPR027417">
    <property type="entry name" value="P-loop_NTPase"/>
</dbReference>
<keyword evidence="7" id="KW-0540">Nuclease</keyword>
<keyword evidence="4 7" id="KW-0067">ATP-binding</keyword>
<dbReference type="SMART" id="SM00533">
    <property type="entry name" value="MUTSd"/>
    <property type="match status" value="1"/>
</dbReference>
<dbReference type="HAMAP" id="MF_00092">
    <property type="entry name" value="MutS2"/>
    <property type="match status" value="1"/>
</dbReference>
<dbReference type="InterPro" id="IPR002625">
    <property type="entry name" value="Smr_dom"/>
</dbReference>
<dbReference type="PROSITE" id="PS00486">
    <property type="entry name" value="DNA_MISMATCH_REPAIR_2"/>
    <property type="match status" value="1"/>
</dbReference>
<dbReference type="Pfam" id="PF20297">
    <property type="entry name" value="MSSS"/>
    <property type="match status" value="1"/>
</dbReference>
<keyword evidence="5 7" id="KW-0694">RNA-binding</keyword>
<dbReference type="InterPro" id="IPR036063">
    <property type="entry name" value="Smr_dom_sf"/>
</dbReference>
<dbReference type="SUPFAM" id="SSF52540">
    <property type="entry name" value="P-loop containing nucleoside triphosphate hydrolases"/>
    <property type="match status" value="1"/>
</dbReference>
<dbReference type="KEGG" id="tpav:HRQ91_03265"/>
<evidence type="ECO:0000313" key="11">
    <source>
        <dbReference type="Proteomes" id="UP000671908"/>
    </source>
</evidence>
<dbReference type="InterPro" id="IPR046893">
    <property type="entry name" value="MSSS"/>
</dbReference>
<dbReference type="Pfam" id="PF01713">
    <property type="entry name" value="Smr"/>
    <property type="match status" value="1"/>
</dbReference>
<dbReference type="GO" id="GO:0030983">
    <property type="term" value="F:mismatched DNA binding"/>
    <property type="evidence" value="ECO:0007669"/>
    <property type="project" value="InterPro"/>
</dbReference>
<dbReference type="NCBIfam" id="TIGR01069">
    <property type="entry name" value="mutS2"/>
    <property type="match status" value="1"/>
</dbReference>
<evidence type="ECO:0000256" key="4">
    <source>
        <dbReference type="ARBA" id="ARBA00022840"/>
    </source>
</evidence>
<dbReference type="Gene3D" id="3.30.1370.110">
    <property type="match status" value="1"/>
</dbReference>
<keyword evidence="2 7" id="KW-0547">Nucleotide-binding</keyword>
<accession>A0A975F3C8</accession>
<dbReference type="EC" id="3.1.-.-" evidence="7"/>
<keyword evidence="1 7" id="KW-0699">rRNA-binding</keyword>
<comment type="function">
    <text evidence="7">Endonuclease that is involved in the suppression of homologous recombination and thus may have a key role in the control of bacterial genetic diversity.</text>
</comment>
<dbReference type="SUPFAM" id="SSF48334">
    <property type="entry name" value="DNA repair protein MutS, domain III"/>
    <property type="match status" value="1"/>
</dbReference>
<evidence type="ECO:0000313" key="10">
    <source>
        <dbReference type="EMBL" id="QTQ13555.1"/>
    </source>
</evidence>
<proteinExistence type="inferred from homology"/>
<dbReference type="GO" id="GO:0019843">
    <property type="term" value="F:rRNA binding"/>
    <property type="evidence" value="ECO:0007669"/>
    <property type="project" value="UniProtKB-UniRule"/>
</dbReference>
<dbReference type="GO" id="GO:0004519">
    <property type="term" value="F:endonuclease activity"/>
    <property type="evidence" value="ECO:0007669"/>
    <property type="project" value="UniProtKB-UniRule"/>
</dbReference>
<dbReference type="PANTHER" id="PTHR48466">
    <property type="entry name" value="OS10G0509000 PROTEIN-RELATED"/>
    <property type="match status" value="1"/>
</dbReference>
<keyword evidence="11" id="KW-1185">Reference proteome</keyword>
<dbReference type="GO" id="GO:0045910">
    <property type="term" value="P:negative regulation of DNA recombination"/>
    <property type="evidence" value="ECO:0007669"/>
    <property type="project" value="InterPro"/>
</dbReference>
<comment type="function">
    <text evidence="7">Acts as a ribosome collision sensor, splitting the ribosome into its 2 subunits. Detects stalled/collided 70S ribosomes which it binds and splits by an ATP-hydrolysis driven conformational change. Acts upstream of the ribosome quality control system (RQC), a ribosome-associated complex that mediates the extraction of incompletely synthesized nascent chains from stalled ribosomes and their subsequent degradation. Probably generates substrates for RQC.</text>
</comment>
<dbReference type="GO" id="GO:0140664">
    <property type="term" value="F:ATP-dependent DNA damage sensor activity"/>
    <property type="evidence" value="ECO:0007669"/>
    <property type="project" value="InterPro"/>
</dbReference>
<dbReference type="SMART" id="SM00534">
    <property type="entry name" value="MUTSac"/>
    <property type="match status" value="1"/>
</dbReference>
<evidence type="ECO:0000256" key="5">
    <source>
        <dbReference type="ARBA" id="ARBA00022884"/>
    </source>
</evidence>
<dbReference type="AlphaFoldDB" id="A0A975F3C8"/>
<dbReference type="PROSITE" id="PS50828">
    <property type="entry name" value="SMR"/>
    <property type="match status" value="1"/>
</dbReference>
<evidence type="ECO:0000256" key="6">
    <source>
        <dbReference type="ARBA" id="ARBA00023125"/>
    </source>
</evidence>
<dbReference type="InterPro" id="IPR045076">
    <property type="entry name" value="MutS"/>
</dbReference>
<feature type="domain" description="Smr" evidence="9">
    <location>
        <begin position="746"/>
        <end position="819"/>
    </location>
</feature>
<dbReference type="PIRSF" id="PIRSF005814">
    <property type="entry name" value="MutS_YshD"/>
    <property type="match status" value="1"/>
</dbReference>
<evidence type="ECO:0000256" key="7">
    <source>
        <dbReference type="HAMAP-Rule" id="MF_00092"/>
    </source>
</evidence>
<protein>
    <recommendedName>
        <fullName evidence="7">Endonuclease MutS2</fullName>
        <ecNumber evidence="7">3.1.-.-</ecNumber>
    </recommendedName>
    <alternativeName>
        <fullName evidence="7">Ribosome-associated protein quality control-upstream factor</fullName>
        <shortName evidence="7">RQC-upstream factor</shortName>
        <shortName evidence="7">RqcU</shortName>
        <ecNumber evidence="7">3.6.4.-</ecNumber>
    </alternativeName>
</protein>
<dbReference type="FunFam" id="3.40.50.300:FF:000830">
    <property type="entry name" value="Endonuclease MutS2"/>
    <property type="match status" value="1"/>
</dbReference>
<dbReference type="InterPro" id="IPR005747">
    <property type="entry name" value="MutS2"/>
</dbReference>
<dbReference type="GO" id="GO:0072344">
    <property type="term" value="P:rescue of stalled ribosome"/>
    <property type="evidence" value="ECO:0007669"/>
    <property type="project" value="UniProtKB-UniRule"/>
</dbReference>
<feature type="coiled-coil region" evidence="8">
    <location>
        <begin position="523"/>
        <end position="631"/>
    </location>
</feature>
<dbReference type="InterPro" id="IPR036187">
    <property type="entry name" value="DNA_mismatch_repair_MutS_sf"/>
</dbReference>
<evidence type="ECO:0000256" key="3">
    <source>
        <dbReference type="ARBA" id="ARBA00022801"/>
    </source>
</evidence>
<reference evidence="10 11" key="1">
    <citation type="journal article" date="2021" name="Microbiol. Resour. Announc.">
        <title>Complete Genome Sequences of Three Human Oral Treponema parvum Isolates.</title>
        <authorList>
            <person name="Zeng H."/>
            <person name="Watt R.M."/>
        </authorList>
    </citation>
    <scope>NUCLEOTIDE SEQUENCE [LARGE SCALE GENOMIC DNA]</scope>
    <source>
        <strain evidence="10 11">ATCC 700770</strain>
    </source>
</reference>
<dbReference type="PANTHER" id="PTHR48466:SF2">
    <property type="entry name" value="OS10G0509000 PROTEIN"/>
    <property type="match status" value="1"/>
</dbReference>
<dbReference type="EMBL" id="CP054142">
    <property type="protein sequence ID" value="QTQ13555.1"/>
    <property type="molecule type" value="Genomic_DNA"/>
</dbReference>
<sequence length="820" mass="91176">MNIKTLTELDYFRVRDIISGHCVSEEGALLLRERTPLTDTKKINTLKLYGREWYSYLTSEKQAAMSSWNPVSEILPVINTPGAAVSQEQAFSLLQFCEAQKKVKSAIESAKDILNLENLSELVQTLPDLSAPYSQISSVIDKTGELKDLPCLRSIRARILSFKREINNLMKKYANDPNLSNALESNVPAFRANRQVLAVKSGRRSAIRGIIHEMSQSGQTVYIEPEDVVRKNNELIQEEFNLQAEIKRIFRELTAELMPHARSFTLALPIMTELDISYAAAKWGKENRCCYAANCASDSGEAPLILKARHPILGEKAVPVDVRFMSGKRILIITGPNTGGKTVTLKTIALFAMLNQSGFPLPAEEGTRLPIFSNVFADIGDSQSLDQSLSTFSGHMKNIAESLEGADRNSLVLLDELGSGTDPLEGGAIAMAVLDALIEKDSFVLVTTHHGILKNYGYTHPSCVNASVEFDKNTLSPTYRLIMGVPGESRALDIASRSGLGEKVCRKACSYIANESSDVSSLIKGLIAKHTELENIYKDLNTKKHELIEQKRKAGLHELKLRQKEAELKKEGYRESQKFLSESRKKLENLVREIKEGEITRKKTLGVKSFISDLETNVYAQEKSIESEEKELSKYLAPAENPALCESHTVQEDEQKNLEFKAGAKVSVKNIKQPGILVRMERKGTWSVQLGNVKMNIKQKELTLIPPDKDVQSELPSITIDLADNTKNGAGDVYFKGGKPQFELRLLGLYTDEALKLLERQLDLCTVHNFNRFSIIHGKGSGALQQAVQDYLSHYPGIANFYFAPPEEGGSGKTYVEMAK</sequence>
<dbReference type="GO" id="GO:0006298">
    <property type="term" value="P:mismatch repair"/>
    <property type="evidence" value="ECO:0007669"/>
    <property type="project" value="InterPro"/>
</dbReference>
<dbReference type="GO" id="GO:0005524">
    <property type="term" value="F:ATP binding"/>
    <property type="evidence" value="ECO:0007669"/>
    <property type="project" value="UniProtKB-UniRule"/>
</dbReference>
<dbReference type="GO" id="GO:0043023">
    <property type="term" value="F:ribosomal large subunit binding"/>
    <property type="evidence" value="ECO:0007669"/>
    <property type="project" value="UniProtKB-UniRule"/>
</dbReference>
<organism evidence="10 11">
    <name type="scientific">Treponema parvum</name>
    <dbReference type="NCBI Taxonomy" id="138851"/>
    <lineage>
        <taxon>Bacteria</taxon>
        <taxon>Pseudomonadati</taxon>
        <taxon>Spirochaetota</taxon>
        <taxon>Spirochaetia</taxon>
        <taxon>Spirochaetales</taxon>
        <taxon>Treponemataceae</taxon>
        <taxon>Treponema</taxon>
    </lineage>
</organism>
<dbReference type="Gene3D" id="3.40.50.300">
    <property type="entry name" value="P-loop containing nucleotide triphosphate hydrolases"/>
    <property type="match status" value="1"/>
</dbReference>
<dbReference type="GO" id="GO:0016887">
    <property type="term" value="F:ATP hydrolysis activity"/>
    <property type="evidence" value="ECO:0007669"/>
    <property type="project" value="InterPro"/>
</dbReference>
<keyword evidence="3 7" id="KW-0378">Hydrolase</keyword>
<evidence type="ECO:0000256" key="2">
    <source>
        <dbReference type="ARBA" id="ARBA00022741"/>
    </source>
</evidence>
<dbReference type="InterPro" id="IPR007696">
    <property type="entry name" value="DNA_mismatch_repair_MutS_core"/>
</dbReference>
<gene>
    <name evidence="7" type="primary">mutS2</name>
    <name evidence="7" type="synonym">rqcU</name>
    <name evidence="10" type="ORF">HRQ91_03265</name>
</gene>
<comment type="subunit">
    <text evidence="7">Homodimer. Binds to stalled ribosomes, contacting rRNA.</text>
</comment>
<name>A0A975F3C8_9SPIR</name>
<dbReference type="Proteomes" id="UP000671908">
    <property type="component" value="Chromosome"/>
</dbReference>
<dbReference type="RefSeq" id="WP_210120243.1">
    <property type="nucleotide sequence ID" value="NZ_CP054142.1"/>
</dbReference>
<dbReference type="SMART" id="SM00463">
    <property type="entry name" value="SMR"/>
    <property type="match status" value="1"/>
</dbReference>
<feature type="binding site" evidence="7">
    <location>
        <begin position="335"/>
        <end position="342"/>
    </location>
    <ligand>
        <name>ATP</name>
        <dbReference type="ChEBI" id="CHEBI:30616"/>
    </ligand>
</feature>
<dbReference type="InterPro" id="IPR000432">
    <property type="entry name" value="DNA_mismatch_repair_MutS_C"/>
</dbReference>
<keyword evidence="8" id="KW-0175">Coiled coil</keyword>
<evidence type="ECO:0000256" key="8">
    <source>
        <dbReference type="SAM" id="Coils"/>
    </source>
</evidence>
<keyword evidence="7 10" id="KW-0255">Endonuclease</keyword>
<dbReference type="SUPFAM" id="SSF160443">
    <property type="entry name" value="SMR domain-like"/>
    <property type="match status" value="1"/>
</dbReference>
<keyword evidence="6 7" id="KW-0238">DNA-binding</keyword>
<comment type="similarity">
    <text evidence="7">Belongs to the DNA mismatch repair MutS family. MutS2 subfamily.</text>
</comment>
<dbReference type="EC" id="3.6.4.-" evidence="7"/>